<reference evidence="3" key="2">
    <citation type="submission" date="2015-01" db="EMBL/GenBank/DDBJ databases">
        <title>Evolutionary Origins and Diversification of the Mycorrhizal Mutualists.</title>
        <authorList>
            <consortium name="DOE Joint Genome Institute"/>
            <consortium name="Mycorrhizal Genomics Consortium"/>
            <person name="Kohler A."/>
            <person name="Kuo A."/>
            <person name="Nagy L.G."/>
            <person name="Floudas D."/>
            <person name="Copeland A."/>
            <person name="Barry K.W."/>
            <person name="Cichocki N."/>
            <person name="Veneault-Fourrey C."/>
            <person name="LaButti K."/>
            <person name="Lindquist E.A."/>
            <person name="Lipzen A."/>
            <person name="Lundell T."/>
            <person name="Morin E."/>
            <person name="Murat C."/>
            <person name="Riley R."/>
            <person name="Ohm R."/>
            <person name="Sun H."/>
            <person name="Tunlid A."/>
            <person name="Henrissat B."/>
            <person name="Grigoriev I.V."/>
            <person name="Hibbett D.S."/>
            <person name="Martin F."/>
        </authorList>
    </citation>
    <scope>NUCLEOTIDE SEQUENCE [LARGE SCALE GENOMIC DNA]</scope>
    <source>
        <strain evidence="3">Foug A</strain>
    </source>
</reference>
<dbReference type="InParanoid" id="A0A0C3CTF9"/>
<evidence type="ECO:0000313" key="3">
    <source>
        <dbReference type="Proteomes" id="UP000053989"/>
    </source>
</evidence>
<name>A0A0C3CTF9_9AGAM</name>
<protein>
    <submittedName>
        <fullName evidence="2">Uncharacterized protein</fullName>
    </submittedName>
</protein>
<evidence type="ECO:0000256" key="1">
    <source>
        <dbReference type="SAM" id="MobiDB-lite"/>
    </source>
</evidence>
<dbReference type="Proteomes" id="UP000053989">
    <property type="component" value="Unassembled WGS sequence"/>
</dbReference>
<keyword evidence="3" id="KW-1185">Reference proteome</keyword>
<dbReference type="EMBL" id="KN822235">
    <property type="protein sequence ID" value="KIM51870.1"/>
    <property type="molecule type" value="Genomic_DNA"/>
</dbReference>
<dbReference type="AlphaFoldDB" id="A0A0C3CTF9"/>
<proteinExistence type="predicted"/>
<dbReference type="OrthoDB" id="2633865at2759"/>
<feature type="region of interest" description="Disordered" evidence="1">
    <location>
        <begin position="1"/>
        <end position="21"/>
    </location>
</feature>
<gene>
    <name evidence="2" type="ORF">SCLCIDRAFT_33093</name>
</gene>
<sequence length="157" mass="17253">MFGLHSSFESPQPQLPLTPATSPTSAYIDELLDPTPPATGPTTPIAVTLITLPRSKPKDYIIYYTDPEYEEVLTSCADKCFLHQYCGMYYNIPARMNSKAQFYLMTKGTHIGIFNGWDQAASEVLGVSGVVFYHVSSLAVGLENIWAAIEVGRAGRI</sequence>
<dbReference type="HOGENOM" id="CLU_1678974_0_0_1"/>
<organism evidence="2 3">
    <name type="scientific">Scleroderma citrinum Foug A</name>
    <dbReference type="NCBI Taxonomy" id="1036808"/>
    <lineage>
        <taxon>Eukaryota</taxon>
        <taxon>Fungi</taxon>
        <taxon>Dikarya</taxon>
        <taxon>Basidiomycota</taxon>
        <taxon>Agaricomycotina</taxon>
        <taxon>Agaricomycetes</taxon>
        <taxon>Agaricomycetidae</taxon>
        <taxon>Boletales</taxon>
        <taxon>Sclerodermatineae</taxon>
        <taxon>Sclerodermataceae</taxon>
        <taxon>Scleroderma</taxon>
    </lineage>
</organism>
<accession>A0A0C3CTF9</accession>
<evidence type="ECO:0000313" key="2">
    <source>
        <dbReference type="EMBL" id="KIM51870.1"/>
    </source>
</evidence>
<reference evidence="2 3" key="1">
    <citation type="submission" date="2014-04" db="EMBL/GenBank/DDBJ databases">
        <authorList>
            <consortium name="DOE Joint Genome Institute"/>
            <person name="Kuo A."/>
            <person name="Kohler A."/>
            <person name="Nagy L.G."/>
            <person name="Floudas D."/>
            <person name="Copeland A."/>
            <person name="Barry K.W."/>
            <person name="Cichocki N."/>
            <person name="Veneault-Fourrey C."/>
            <person name="LaButti K."/>
            <person name="Lindquist E.A."/>
            <person name="Lipzen A."/>
            <person name="Lundell T."/>
            <person name="Morin E."/>
            <person name="Murat C."/>
            <person name="Sun H."/>
            <person name="Tunlid A."/>
            <person name="Henrissat B."/>
            <person name="Grigoriev I.V."/>
            <person name="Hibbett D.S."/>
            <person name="Martin F."/>
            <person name="Nordberg H.P."/>
            <person name="Cantor M.N."/>
            <person name="Hua S.X."/>
        </authorList>
    </citation>
    <scope>NUCLEOTIDE SEQUENCE [LARGE SCALE GENOMIC DNA]</scope>
    <source>
        <strain evidence="2 3">Foug A</strain>
    </source>
</reference>